<name>A0A846WFR8_9ACTN</name>
<gene>
    <name evidence="2" type="ORF">HGA05_03520</name>
</gene>
<dbReference type="EMBL" id="JAAXPC010000002">
    <property type="protein sequence ID" value="NKY00635.1"/>
    <property type="molecule type" value="Genomic_DNA"/>
</dbReference>
<evidence type="ECO:0000313" key="3">
    <source>
        <dbReference type="Proteomes" id="UP000563898"/>
    </source>
</evidence>
<proteinExistence type="predicted"/>
<sequence length="461" mass="49267">MTAPAATTPIATAPTMSGPAVTPVPRVSGPDEAFLLAEEKLGYGTSIQYCWVLDDDPGIGAVERFAEQLSHGLLHRSVGPRRVPGAQRRWLRSPSAPQVISGARIDDAAIGAWADEVLRAADLRPSRGPAWRLHTTTTTRERRVVVLLVSHLVADGEAIMRAIVAAADGEVAELPAPRSARGARAMRADLRDSARQVRAAGRSARAAVRSARQKRRSAVPAPTAGNNSAAPTYDPYRASLVTVDIDRDRWHRCAKAHGGTGNTLYTAVTCGVVHRSGVPVGEQLRVSVAVSKRGGPEDQRANASGGVWLRIDPRHRWPGDLGYLRALSREAFAAYATSGTDVPDDLQALVRVMPRRVLGAALRSVPAPDVSVSNLGVLDEKVRAIGGVPASSFLLRMLVRDRAGRDLVVPGPGLSTWIVEYGDRITMTVAGFVPEYHGDSAQLAAVVGDELSAWGLPHRFW</sequence>
<protein>
    <recommendedName>
        <fullName evidence="4">Diacylglycerol O-acyltransferase</fullName>
    </recommendedName>
</protein>
<feature type="region of interest" description="Disordered" evidence="1">
    <location>
        <begin position="210"/>
        <end position="231"/>
    </location>
</feature>
<dbReference type="InterPro" id="IPR023213">
    <property type="entry name" value="CAT-like_dom_sf"/>
</dbReference>
<organism evidence="2 3">
    <name type="scientific">Gordonia polyisoprenivorans</name>
    <dbReference type="NCBI Taxonomy" id="84595"/>
    <lineage>
        <taxon>Bacteria</taxon>
        <taxon>Bacillati</taxon>
        <taxon>Actinomycetota</taxon>
        <taxon>Actinomycetes</taxon>
        <taxon>Mycobacteriales</taxon>
        <taxon>Gordoniaceae</taxon>
        <taxon>Gordonia</taxon>
    </lineage>
</organism>
<evidence type="ECO:0000256" key="1">
    <source>
        <dbReference type="SAM" id="MobiDB-lite"/>
    </source>
</evidence>
<evidence type="ECO:0000313" key="2">
    <source>
        <dbReference type="EMBL" id="NKY00635.1"/>
    </source>
</evidence>
<feature type="region of interest" description="Disordered" evidence="1">
    <location>
        <begin position="1"/>
        <end position="23"/>
    </location>
</feature>
<accession>A0A846WFR8</accession>
<dbReference type="Gene3D" id="3.30.559.30">
    <property type="entry name" value="Nonribosomal peptide synthetase, condensation domain"/>
    <property type="match status" value="1"/>
</dbReference>
<feature type="compositionally biased region" description="Low complexity" evidence="1">
    <location>
        <begin position="1"/>
        <end position="15"/>
    </location>
</feature>
<reference evidence="2 3" key="1">
    <citation type="submission" date="2020-04" db="EMBL/GenBank/DDBJ databases">
        <title>MicrobeNet Type strains.</title>
        <authorList>
            <person name="Nicholson A.C."/>
        </authorList>
    </citation>
    <scope>NUCLEOTIDE SEQUENCE [LARGE SCALE GENOMIC DNA]</scope>
    <source>
        <strain evidence="2 3">ATCC BAA-14</strain>
    </source>
</reference>
<evidence type="ECO:0008006" key="4">
    <source>
        <dbReference type="Google" id="ProtNLM"/>
    </source>
</evidence>
<dbReference type="AlphaFoldDB" id="A0A846WFR8"/>
<dbReference type="Gene3D" id="3.30.559.10">
    <property type="entry name" value="Chloramphenicol acetyltransferase-like domain"/>
    <property type="match status" value="1"/>
</dbReference>
<comment type="caution">
    <text evidence="2">The sequence shown here is derived from an EMBL/GenBank/DDBJ whole genome shotgun (WGS) entry which is preliminary data.</text>
</comment>
<dbReference type="Proteomes" id="UP000563898">
    <property type="component" value="Unassembled WGS sequence"/>
</dbReference>